<comment type="caution">
    <text evidence="4">The sequence shown here is derived from an EMBL/GenBank/DDBJ whole genome shotgun (WGS) entry which is preliminary data.</text>
</comment>
<evidence type="ECO:0000256" key="1">
    <source>
        <dbReference type="ARBA" id="ARBA00006471"/>
    </source>
</evidence>
<dbReference type="Gene3D" id="3.30.1370.30">
    <property type="match status" value="1"/>
</dbReference>
<accession>X0XQJ1</accession>
<dbReference type="AlphaFoldDB" id="X0XQJ1"/>
<evidence type="ECO:0000256" key="3">
    <source>
        <dbReference type="ARBA" id="ARBA00023274"/>
    </source>
</evidence>
<reference evidence="4" key="1">
    <citation type="journal article" date="2014" name="Front. Microbiol.">
        <title>High frequency of phylogenetically diverse reductive dehalogenase-homologous genes in deep subseafloor sedimentary metagenomes.</title>
        <authorList>
            <person name="Kawai M."/>
            <person name="Futagami T."/>
            <person name="Toyoda A."/>
            <person name="Takaki Y."/>
            <person name="Nishi S."/>
            <person name="Hori S."/>
            <person name="Arai W."/>
            <person name="Tsubouchi T."/>
            <person name="Morono Y."/>
            <person name="Uchiyama I."/>
            <person name="Ito T."/>
            <person name="Fujiyama A."/>
            <person name="Inagaki F."/>
            <person name="Takami H."/>
        </authorList>
    </citation>
    <scope>NUCLEOTIDE SEQUENCE</scope>
    <source>
        <strain evidence="4">Expedition CK06-06</strain>
    </source>
</reference>
<organism evidence="4">
    <name type="scientific">marine sediment metagenome</name>
    <dbReference type="NCBI Taxonomy" id="412755"/>
    <lineage>
        <taxon>unclassified sequences</taxon>
        <taxon>metagenomes</taxon>
        <taxon>ecological metagenomes</taxon>
    </lineage>
</organism>
<dbReference type="GO" id="GO:0003735">
    <property type="term" value="F:structural constituent of ribosome"/>
    <property type="evidence" value="ECO:0007669"/>
    <property type="project" value="InterPro"/>
</dbReference>
<evidence type="ECO:0000256" key="2">
    <source>
        <dbReference type="ARBA" id="ARBA00022980"/>
    </source>
</evidence>
<name>X0XQJ1_9ZZZZ</name>
<dbReference type="InterPro" id="IPR035987">
    <property type="entry name" value="Ribosomal_uS8_sf"/>
</dbReference>
<evidence type="ECO:0000313" key="4">
    <source>
        <dbReference type="EMBL" id="GAG38928.1"/>
    </source>
</evidence>
<proteinExistence type="inferred from homology"/>
<sequence>MSITDPIADMATLIRNASRAGKDKVDVKASICNEGIAGILK</sequence>
<keyword evidence="3" id="KW-0687">Ribonucleoprotein</keyword>
<dbReference type="EMBL" id="BARS01044692">
    <property type="protein sequence ID" value="GAG38928.1"/>
    <property type="molecule type" value="Genomic_DNA"/>
</dbReference>
<feature type="non-terminal residue" evidence="4">
    <location>
        <position position="41"/>
    </location>
</feature>
<dbReference type="SUPFAM" id="SSF56047">
    <property type="entry name" value="Ribosomal protein S8"/>
    <property type="match status" value="1"/>
</dbReference>
<dbReference type="GO" id="GO:1990904">
    <property type="term" value="C:ribonucleoprotein complex"/>
    <property type="evidence" value="ECO:0007669"/>
    <property type="project" value="UniProtKB-KW"/>
</dbReference>
<dbReference type="Pfam" id="PF00410">
    <property type="entry name" value="Ribosomal_S8"/>
    <property type="match status" value="1"/>
</dbReference>
<dbReference type="InterPro" id="IPR000630">
    <property type="entry name" value="Ribosomal_uS8"/>
</dbReference>
<evidence type="ECO:0008006" key="5">
    <source>
        <dbReference type="Google" id="ProtNLM"/>
    </source>
</evidence>
<dbReference type="GO" id="GO:0005840">
    <property type="term" value="C:ribosome"/>
    <property type="evidence" value="ECO:0007669"/>
    <property type="project" value="UniProtKB-KW"/>
</dbReference>
<gene>
    <name evidence="4" type="ORF">S01H1_67477</name>
</gene>
<protein>
    <recommendedName>
        <fullName evidence="5">30S ribosomal protein S8</fullName>
    </recommendedName>
</protein>
<keyword evidence="2" id="KW-0689">Ribosomal protein</keyword>
<dbReference type="GO" id="GO:0006412">
    <property type="term" value="P:translation"/>
    <property type="evidence" value="ECO:0007669"/>
    <property type="project" value="InterPro"/>
</dbReference>
<comment type="similarity">
    <text evidence="1">Belongs to the universal ribosomal protein uS8 family.</text>
</comment>